<gene>
    <name evidence="2" type="ORF">FHR90_000423</name>
    <name evidence="3" type="ORF">HUK83_03405</name>
</gene>
<dbReference type="CDD" id="cd00093">
    <property type="entry name" value="HTH_XRE"/>
    <property type="match status" value="1"/>
</dbReference>
<evidence type="ECO:0000313" key="3">
    <source>
        <dbReference type="EMBL" id="NVN29387.1"/>
    </source>
</evidence>
<sequence length="103" mass="11440">MVARKLDSEANTLRDEFFSMARNGELGVADGVRRMRDMLSMTQPEFGERFGLTKRQVSELENGHANPKAETLARLGKPFGLSVGFVRDAGLQATKAVRRKKDA</sequence>
<dbReference type="Gene3D" id="1.10.260.40">
    <property type="entry name" value="lambda repressor-like DNA-binding domains"/>
    <property type="match status" value="1"/>
</dbReference>
<feature type="domain" description="HTH cro/C1-type" evidence="1">
    <location>
        <begin position="32"/>
        <end position="86"/>
    </location>
</feature>
<dbReference type="Proteomes" id="UP000565205">
    <property type="component" value="Unassembled WGS sequence"/>
</dbReference>
<evidence type="ECO:0000259" key="1">
    <source>
        <dbReference type="PROSITE" id="PS50943"/>
    </source>
</evidence>
<dbReference type="SMART" id="SM00530">
    <property type="entry name" value="HTH_XRE"/>
    <property type="match status" value="1"/>
</dbReference>
<dbReference type="InterPro" id="IPR001387">
    <property type="entry name" value="Cro/C1-type_HTH"/>
</dbReference>
<dbReference type="Pfam" id="PF01381">
    <property type="entry name" value="HTH_3"/>
    <property type="match status" value="1"/>
</dbReference>
<name>A0A850NTN6_9PROT</name>
<evidence type="ECO:0000313" key="4">
    <source>
        <dbReference type="Proteomes" id="UP000557688"/>
    </source>
</evidence>
<dbReference type="AlphaFoldDB" id="A0A850NTN6"/>
<dbReference type="EMBL" id="JABXXQ010000032">
    <property type="protein sequence ID" value="NVN29387.1"/>
    <property type="molecule type" value="Genomic_DNA"/>
</dbReference>
<dbReference type="Proteomes" id="UP000557688">
    <property type="component" value="Unassembled WGS sequence"/>
</dbReference>
<dbReference type="EMBL" id="JACHXV010000002">
    <property type="protein sequence ID" value="MBB3172609.1"/>
    <property type="molecule type" value="Genomic_DNA"/>
</dbReference>
<dbReference type="GO" id="GO:0003677">
    <property type="term" value="F:DNA binding"/>
    <property type="evidence" value="ECO:0007669"/>
    <property type="project" value="InterPro"/>
</dbReference>
<evidence type="ECO:0000313" key="2">
    <source>
        <dbReference type="EMBL" id="MBB3172609.1"/>
    </source>
</evidence>
<keyword evidence="4" id="KW-1185">Reference proteome</keyword>
<accession>A0A850NTN6</accession>
<dbReference type="PROSITE" id="PS50943">
    <property type="entry name" value="HTH_CROC1"/>
    <property type="match status" value="1"/>
</dbReference>
<reference evidence="2 4" key="2">
    <citation type="submission" date="2020-08" db="EMBL/GenBank/DDBJ databases">
        <title>Genomic Encyclopedia of Type Strains, Phase III (KMG-III): the genomes of soil and plant-associated and newly described type strains.</title>
        <authorList>
            <person name="Whitman W."/>
        </authorList>
    </citation>
    <scope>NUCLEOTIDE SEQUENCE [LARGE SCALE GENOMIC DNA]</scope>
    <source>
        <strain evidence="2 4">CECT 8088</strain>
    </source>
</reference>
<dbReference type="SUPFAM" id="SSF47413">
    <property type="entry name" value="lambda repressor-like DNA-binding domains"/>
    <property type="match status" value="1"/>
</dbReference>
<protein>
    <submittedName>
        <fullName evidence="3">Helix-turn-helix transcriptional regulator</fullName>
    </submittedName>
    <submittedName>
        <fullName evidence="2">Transcriptional regulator with XRE-family HTH domain</fullName>
    </submittedName>
</protein>
<dbReference type="RefSeq" id="WP_176622107.1">
    <property type="nucleotide sequence ID" value="NZ_JABXXQ010000032.1"/>
</dbReference>
<comment type="caution">
    <text evidence="3">The sequence shown here is derived from an EMBL/GenBank/DDBJ whole genome shotgun (WGS) entry which is preliminary data.</text>
</comment>
<reference evidence="3 5" key="1">
    <citation type="submission" date="2020-06" db="EMBL/GenBank/DDBJ databases">
        <title>Description of novel acetic acid bacteria.</title>
        <authorList>
            <person name="Sombolestani A."/>
        </authorList>
    </citation>
    <scope>NUCLEOTIDE SEQUENCE [LARGE SCALE GENOMIC DNA]</scope>
    <source>
        <strain evidence="3 5">LMG 26838</strain>
    </source>
</reference>
<organism evidence="3 5">
    <name type="scientific">Endobacter medicaginis</name>
    <dbReference type="NCBI Taxonomy" id="1181271"/>
    <lineage>
        <taxon>Bacteria</taxon>
        <taxon>Pseudomonadati</taxon>
        <taxon>Pseudomonadota</taxon>
        <taxon>Alphaproteobacteria</taxon>
        <taxon>Acetobacterales</taxon>
        <taxon>Acetobacteraceae</taxon>
        <taxon>Endobacter</taxon>
    </lineage>
</organism>
<evidence type="ECO:0000313" key="5">
    <source>
        <dbReference type="Proteomes" id="UP000565205"/>
    </source>
</evidence>
<proteinExistence type="predicted"/>
<dbReference type="InterPro" id="IPR010982">
    <property type="entry name" value="Lambda_DNA-bd_dom_sf"/>
</dbReference>